<reference evidence="1" key="1">
    <citation type="submission" date="2018-05" db="EMBL/GenBank/DDBJ databases">
        <authorList>
            <person name="Lanie J.A."/>
            <person name="Ng W.-L."/>
            <person name="Kazmierczak K.M."/>
            <person name="Andrzejewski T.M."/>
            <person name="Davidsen T.M."/>
            <person name="Wayne K.J."/>
            <person name="Tettelin H."/>
            <person name="Glass J.I."/>
            <person name="Rusch D."/>
            <person name="Podicherti R."/>
            <person name="Tsui H.-C.T."/>
            <person name="Winkler M.E."/>
        </authorList>
    </citation>
    <scope>NUCLEOTIDE SEQUENCE</scope>
</reference>
<dbReference type="AlphaFoldDB" id="A0A382SWX0"/>
<protein>
    <submittedName>
        <fullName evidence="1">Uncharacterized protein</fullName>
    </submittedName>
</protein>
<dbReference type="EMBL" id="UINC01132206">
    <property type="protein sequence ID" value="SVD14376.1"/>
    <property type="molecule type" value="Genomic_DNA"/>
</dbReference>
<proteinExistence type="predicted"/>
<feature type="non-terminal residue" evidence="1">
    <location>
        <position position="1"/>
    </location>
</feature>
<sequence length="307" mass="34585">NPRRKDVGYGKVFRFYREILVESGSTQDELNWHFHPVSITGDPLHAATSYANSYSLLIEILSRRILEDRWFPVVNRPGFHAERPDSHAFLEQWIPFDYANQAHRDEGDQPDVGGGRFGDWRRAPHSWRGYHPDHLDYQQEGSCRRTIFRCLNVGTRLRTLNVDHVREAFAEAHETGGAILAFADHDYRDIRPDVETVREMIGTVRPEFPDVQLRFSGAQAAARALLSGAPEPDPVLSLRLVDDGLVVELDQGQIFGPQPFLALQSLDGRLFHDNLDVQVPGRVWTYTLDHQTLPSSALAAAGVGTAG</sequence>
<evidence type="ECO:0000313" key="1">
    <source>
        <dbReference type="EMBL" id="SVD14376.1"/>
    </source>
</evidence>
<gene>
    <name evidence="1" type="ORF">METZ01_LOCUS367230</name>
</gene>
<organism evidence="1">
    <name type="scientific">marine metagenome</name>
    <dbReference type="NCBI Taxonomy" id="408172"/>
    <lineage>
        <taxon>unclassified sequences</taxon>
        <taxon>metagenomes</taxon>
        <taxon>ecological metagenomes</taxon>
    </lineage>
</organism>
<accession>A0A382SWX0</accession>
<feature type="non-terminal residue" evidence="1">
    <location>
        <position position="307"/>
    </location>
</feature>
<name>A0A382SWX0_9ZZZZ</name>